<keyword evidence="3 5" id="KW-0067">ATP-binding</keyword>
<evidence type="ECO:0000256" key="1">
    <source>
        <dbReference type="ARBA" id="ARBA00022448"/>
    </source>
</evidence>
<dbReference type="Pfam" id="PF00005">
    <property type="entry name" value="ABC_tran"/>
    <property type="match status" value="1"/>
</dbReference>
<sequence>MGAGLIELKNVSLEYVSKSGFRTISTIKALENVNLAVDRGSFTSIVGPSGCGKTTILKIISGLLPPTGGEVCVNGRVVDKPLSIVGMAFQNPVLLPWRTVLQNILLPLEVVEPHKSQFAVRRREYVEKALNLLKTVGLEGFADKKPWELSGGMQQRVSLCRALIHDPAILLLDEPFGALDLFTREELWNVLQNLWLRTRCTVVMVTHDLKEALYLSDKVYVMSKRPGRVIDVMVSDYHRPREIEITYDEKFVRQMQRLHELIRVK</sequence>
<evidence type="ECO:0000259" key="4">
    <source>
        <dbReference type="PROSITE" id="PS50893"/>
    </source>
</evidence>
<dbReference type="PANTHER" id="PTHR42788">
    <property type="entry name" value="TAURINE IMPORT ATP-BINDING PROTEIN-RELATED"/>
    <property type="match status" value="1"/>
</dbReference>
<dbReference type="InterPro" id="IPR027417">
    <property type="entry name" value="P-loop_NTPase"/>
</dbReference>
<dbReference type="CDD" id="cd03293">
    <property type="entry name" value="ABC_NrtD_SsuB_transporters"/>
    <property type="match status" value="1"/>
</dbReference>
<evidence type="ECO:0000256" key="2">
    <source>
        <dbReference type="ARBA" id="ARBA00022741"/>
    </source>
</evidence>
<dbReference type="PROSITE" id="PS50893">
    <property type="entry name" value="ABC_TRANSPORTER_2"/>
    <property type="match status" value="1"/>
</dbReference>
<organism evidence="5">
    <name type="scientific">Caldiarchaeum subterraneum</name>
    <dbReference type="NCBI Taxonomy" id="311458"/>
    <lineage>
        <taxon>Archaea</taxon>
        <taxon>Nitrososphaerota</taxon>
        <taxon>Candidatus Caldarchaeales</taxon>
        <taxon>Candidatus Caldarchaeaceae</taxon>
        <taxon>Candidatus Caldarchaeum</taxon>
    </lineage>
</organism>
<dbReference type="InterPro" id="IPR003439">
    <property type="entry name" value="ABC_transporter-like_ATP-bd"/>
</dbReference>
<dbReference type="EMBL" id="DRWN01000064">
    <property type="protein sequence ID" value="HHK68979.1"/>
    <property type="molecule type" value="Genomic_DNA"/>
</dbReference>
<protein>
    <submittedName>
        <fullName evidence="5">ABC transporter ATP-binding protein</fullName>
    </submittedName>
</protein>
<dbReference type="AlphaFoldDB" id="A0A7C5LDM2"/>
<dbReference type="GO" id="GO:0016887">
    <property type="term" value="F:ATP hydrolysis activity"/>
    <property type="evidence" value="ECO:0007669"/>
    <property type="project" value="InterPro"/>
</dbReference>
<dbReference type="PANTHER" id="PTHR42788:SF13">
    <property type="entry name" value="ALIPHATIC SULFONATES IMPORT ATP-BINDING PROTEIN SSUB"/>
    <property type="match status" value="1"/>
</dbReference>
<reference evidence="5" key="1">
    <citation type="journal article" date="2020" name="mSystems">
        <title>Genome- and Community-Level Interaction Insights into Carbon Utilization and Element Cycling Functions of Hydrothermarchaeota in Hydrothermal Sediment.</title>
        <authorList>
            <person name="Zhou Z."/>
            <person name="Liu Y."/>
            <person name="Xu W."/>
            <person name="Pan J."/>
            <person name="Luo Z.H."/>
            <person name="Li M."/>
        </authorList>
    </citation>
    <scope>NUCLEOTIDE SEQUENCE [LARGE SCALE GENOMIC DNA]</scope>
    <source>
        <strain evidence="5">SpSt-1056</strain>
    </source>
</reference>
<dbReference type="GO" id="GO:0005524">
    <property type="term" value="F:ATP binding"/>
    <property type="evidence" value="ECO:0007669"/>
    <property type="project" value="UniProtKB-KW"/>
</dbReference>
<dbReference type="SUPFAM" id="SSF52540">
    <property type="entry name" value="P-loop containing nucleoside triphosphate hydrolases"/>
    <property type="match status" value="1"/>
</dbReference>
<keyword evidence="2" id="KW-0547">Nucleotide-binding</keyword>
<accession>A0A7C5LDM2</accession>
<dbReference type="InterPro" id="IPR017871">
    <property type="entry name" value="ABC_transporter-like_CS"/>
</dbReference>
<dbReference type="SMART" id="SM00382">
    <property type="entry name" value="AAA"/>
    <property type="match status" value="1"/>
</dbReference>
<evidence type="ECO:0000313" key="5">
    <source>
        <dbReference type="EMBL" id="HHK68979.1"/>
    </source>
</evidence>
<dbReference type="Gene3D" id="3.40.50.300">
    <property type="entry name" value="P-loop containing nucleotide triphosphate hydrolases"/>
    <property type="match status" value="1"/>
</dbReference>
<name>A0A7C5LDM2_CALS0</name>
<dbReference type="InterPro" id="IPR003593">
    <property type="entry name" value="AAA+_ATPase"/>
</dbReference>
<proteinExistence type="predicted"/>
<keyword evidence="1" id="KW-0813">Transport</keyword>
<gene>
    <name evidence="5" type="ORF">ENM11_07525</name>
</gene>
<feature type="domain" description="ABC transporter" evidence="4">
    <location>
        <begin position="11"/>
        <end position="249"/>
    </location>
</feature>
<dbReference type="PROSITE" id="PS00211">
    <property type="entry name" value="ABC_TRANSPORTER_1"/>
    <property type="match status" value="1"/>
</dbReference>
<comment type="caution">
    <text evidence="5">The sequence shown here is derived from an EMBL/GenBank/DDBJ whole genome shotgun (WGS) entry which is preliminary data.</text>
</comment>
<evidence type="ECO:0000256" key="3">
    <source>
        <dbReference type="ARBA" id="ARBA00022840"/>
    </source>
</evidence>
<dbReference type="InterPro" id="IPR050166">
    <property type="entry name" value="ABC_transporter_ATP-bind"/>
</dbReference>